<feature type="signal peptide" evidence="1">
    <location>
        <begin position="1"/>
        <end position="31"/>
    </location>
</feature>
<accession>A0A9X3TN25</accession>
<feature type="chain" id="PRO_5040919489" evidence="1">
    <location>
        <begin position="32"/>
        <end position="226"/>
    </location>
</feature>
<keyword evidence="3" id="KW-1185">Reference proteome</keyword>
<dbReference type="RefSeq" id="WP_152523352.1">
    <property type="nucleotide sequence ID" value="NZ_JAPYYP010000003.1"/>
</dbReference>
<organism evidence="2 3">
    <name type="scientific">Brevibacillus thermoruber</name>
    <dbReference type="NCBI Taxonomy" id="33942"/>
    <lineage>
        <taxon>Bacteria</taxon>
        <taxon>Bacillati</taxon>
        <taxon>Bacillota</taxon>
        <taxon>Bacilli</taxon>
        <taxon>Bacillales</taxon>
        <taxon>Paenibacillaceae</taxon>
        <taxon>Brevibacillus</taxon>
    </lineage>
</organism>
<dbReference type="Proteomes" id="UP001151071">
    <property type="component" value="Unassembled WGS sequence"/>
</dbReference>
<evidence type="ECO:0000313" key="3">
    <source>
        <dbReference type="Proteomes" id="UP001151071"/>
    </source>
</evidence>
<sequence length="226" mass="25089">MKITRCKWFSGLATLICSLAISTSISHQADAATGFYFNGGMKFVSNKGAAVTIETQNPYVAKDSWVSIWAMTAGPGSADYAQVGYWKVYGWSGPKYFYEYSNTDDDLWYQKTLGNASSGSHNNFSVGSDNSNMYFKINDISYGDVPLSTLGWTPDQIQLLAETHDENDQNPGSISNPVSIGSAQYKTTSDRWVSVKVDEFHDLPHMKNNIPSTGSSSWEVWDSRYK</sequence>
<name>A0A9X3TN25_9BACL</name>
<proteinExistence type="predicted"/>
<dbReference type="AlphaFoldDB" id="A0A9X3TN25"/>
<keyword evidence="1" id="KW-0732">Signal</keyword>
<evidence type="ECO:0000256" key="1">
    <source>
        <dbReference type="SAM" id="SignalP"/>
    </source>
</evidence>
<dbReference type="EMBL" id="JAPYYP010000003">
    <property type="protein sequence ID" value="MDA5107501.1"/>
    <property type="molecule type" value="Genomic_DNA"/>
</dbReference>
<gene>
    <name evidence="2" type="ORF">O3V59_03945</name>
</gene>
<evidence type="ECO:0000313" key="2">
    <source>
        <dbReference type="EMBL" id="MDA5107501.1"/>
    </source>
</evidence>
<comment type="caution">
    <text evidence="2">The sequence shown here is derived from an EMBL/GenBank/DDBJ whole genome shotgun (WGS) entry which is preliminary data.</text>
</comment>
<reference evidence="2" key="1">
    <citation type="submission" date="2022-12" db="EMBL/GenBank/DDBJ databases">
        <title>Draft genome sequence of the thermophilic strain Brevibacillus thermoruber HT42, isolated from Los Humeros, Puebla, Mexico, with biotechnological potential.</title>
        <authorList>
            <person name="Lara Sanchez J."/>
            <person name="Solis Palacios R."/>
            <person name="Bustos Baena A.S."/>
            <person name="Ruz Baez A.E."/>
            <person name="Espinosa Luna G."/>
            <person name="Oliart Ros R.M."/>
        </authorList>
    </citation>
    <scope>NUCLEOTIDE SEQUENCE</scope>
    <source>
        <strain evidence="2">HT42</strain>
    </source>
</reference>
<protein>
    <submittedName>
        <fullName evidence="2">Uncharacterized protein</fullName>
    </submittedName>
</protein>